<dbReference type="Proteomes" id="UP000027822">
    <property type="component" value="Unassembled WGS sequence"/>
</dbReference>
<dbReference type="HAMAP" id="MF_01861">
    <property type="entry name" value="UPF0738"/>
    <property type="match status" value="1"/>
</dbReference>
<sequence length="123" mass="14395">MQNKIQVKSVEKKENALIFCAENTELRVEELSTRDHVLVDSDNLAFLYILENETSFIYVSIPHTCWEEMHEAMKNDMTMFVRVNEVELELSAMKEEVEYLVENIEGNANYGEELVNEVEKVFL</sequence>
<evidence type="ECO:0000313" key="3">
    <source>
        <dbReference type="Proteomes" id="UP000027822"/>
    </source>
</evidence>
<dbReference type="RefSeq" id="WP_034637573.1">
    <property type="nucleotide sequence ID" value="NZ_CBCSJC010000003.1"/>
</dbReference>
<dbReference type="eggNOG" id="ENOG5032YMN">
    <property type="taxonomic scope" value="Bacteria"/>
</dbReference>
<reference evidence="2 3" key="1">
    <citation type="submission" date="2014-06" db="EMBL/GenBank/DDBJ databases">
        <title>Draft genome sequence of Bacillus manliponensis JCM 15802 (MCCC 1A00708).</title>
        <authorList>
            <person name="Lai Q."/>
            <person name="Liu Y."/>
            <person name="Shao Z."/>
        </authorList>
    </citation>
    <scope>NUCLEOTIDE SEQUENCE [LARGE SCALE GENOMIC DNA]</scope>
    <source>
        <strain evidence="2 3">JCM 15802</strain>
    </source>
</reference>
<organism evidence="2 3">
    <name type="scientific">Bacillus manliponensis</name>
    <dbReference type="NCBI Taxonomy" id="574376"/>
    <lineage>
        <taxon>Bacteria</taxon>
        <taxon>Bacillati</taxon>
        <taxon>Bacillota</taxon>
        <taxon>Bacilli</taxon>
        <taxon>Bacillales</taxon>
        <taxon>Bacillaceae</taxon>
        <taxon>Bacillus</taxon>
        <taxon>Bacillus cereus group</taxon>
    </lineage>
</organism>
<evidence type="ECO:0000256" key="1">
    <source>
        <dbReference type="HAMAP-Rule" id="MF_01861"/>
    </source>
</evidence>
<dbReference type="Pfam" id="PF19785">
    <property type="entry name" value="UPF0738"/>
    <property type="match status" value="1"/>
</dbReference>
<evidence type="ECO:0000313" key="2">
    <source>
        <dbReference type="EMBL" id="KEK20229.1"/>
    </source>
</evidence>
<protein>
    <recommendedName>
        <fullName evidence="1">UPF0738 protein BAMA_17450</fullName>
    </recommendedName>
</protein>
<accession>A0A073JYT9</accession>
<dbReference type="OrthoDB" id="2966478at2"/>
<proteinExistence type="inferred from homology"/>
<keyword evidence="3" id="KW-1185">Reference proteome</keyword>
<dbReference type="InterPro" id="IPR020908">
    <property type="entry name" value="UPF0738"/>
</dbReference>
<dbReference type="EMBL" id="JOTN01000004">
    <property type="protein sequence ID" value="KEK20229.1"/>
    <property type="molecule type" value="Genomic_DNA"/>
</dbReference>
<gene>
    <name evidence="2" type="ORF">BAMA_17450</name>
</gene>
<dbReference type="AlphaFoldDB" id="A0A073JYT9"/>
<dbReference type="STRING" id="574376.BAMA_17450"/>
<comment type="caution">
    <text evidence="2">The sequence shown here is derived from an EMBL/GenBank/DDBJ whole genome shotgun (WGS) entry which is preliminary data.</text>
</comment>
<name>A0A073JYT9_9BACI</name>
<comment type="similarity">
    <text evidence="1">Belongs to the UPF0738 family.</text>
</comment>